<keyword evidence="18" id="KW-1185">Reference proteome</keyword>
<dbReference type="GO" id="GO:0016567">
    <property type="term" value="P:protein ubiquitination"/>
    <property type="evidence" value="ECO:0007669"/>
    <property type="project" value="InterPro"/>
</dbReference>
<comment type="similarity">
    <text evidence="13">Belongs to the RING-type zinc finger family. ATL subfamily.</text>
</comment>
<keyword evidence="11 15" id="KW-1133">Transmembrane helix</keyword>
<dbReference type="InterPro" id="IPR001841">
    <property type="entry name" value="Znf_RING"/>
</dbReference>
<dbReference type="Proteomes" id="UP001408789">
    <property type="component" value="Unassembled WGS sequence"/>
</dbReference>
<dbReference type="GO" id="GO:0008270">
    <property type="term" value="F:zinc ion binding"/>
    <property type="evidence" value="ECO:0007669"/>
    <property type="project" value="UniProtKB-KW"/>
</dbReference>
<evidence type="ECO:0000256" key="15">
    <source>
        <dbReference type="SAM" id="Phobius"/>
    </source>
</evidence>
<dbReference type="CDD" id="cd16461">
    <property type="entry name" value="RING-H2_EL5-like"/>
    <property type="match status" value="1"/>
</dbReference>
<feature type="domain" description="RING-type" evidence="16">
    <location>
        <begin position="102"/>
        <end position="144"/>
    </location>
</feature>
<dbReference type="Gene3D" id="3.30.40.10">
    <property type="entry name" value="Zinc/RING finger domain, C3HC4 (zinc finger)"/>
    <property type="match status" value="1"/>
</dbReference>
<organism evidence="17 18">
    <name type="scientific">Deinandra increscens subsp. villosa</name>
    <dbReference type="NCBI Taxonomy" id="3103831"/>
    <lineage>
        <taxon>Eukaryota</taxon>
        <taxon>Viridiplantae</taxon>
        <taxon>Streptophyta</taxon>
        <taxon>Embryophyta</taxon>
        <taxon>Tracheophyta</taxon>
        <taxon>Spermatophyta</taxon>
        <taxon>Magnoliopsida</taxon>
        <taxon>eudicotyledons</taxon>
        <taxon>Gunneridae</taxon>
        <taxon>Pentapetalae</taxon>
        <taxon>asterids</taxon>
        <taxon>campanulids</taxon>
        <taxon>Asterales</taxon>
        <taxon>Asteraceae</taxon>
        <taxon>Asteroideae</taxon>
        <taxon>Heliantheae alliance</taxon>
        <taxon>Madieae</taxon>
        <taxon>Madiinae</taxon>
        <taxon>Deinandra</taxon>
    </lineage>
</organism>
<reference evidence="17 18" key="1">
    <citation type="submission" date="2024-04" db="EMBL/GenBank/DDBJ databases">
        <title>The reference genome of an endangered Asteraceae, Deinandra increscens subsp. villosa, native to the Central Coast of California.</title>
        <authorList>
            <person name="Guilliams M."/>
            <person name="Hasenstab-Lehman K."/>
            <person name="Meyer R."/>
            <person name="Mcevoy S."/>
        </authorList>
    </citation>
    <scope>NUCLEOTIDE SEQUENCE [LARGE SCALE GENOMIC DNA]</scope>
    <source>
        <tissue evidence="17">Leaf</tissue>
    </source>
</reference>
<accession>A0AAP0CRA8</accession>
<comment type="subcellular location">
    <subcellularLocation>
        <location evidence="2">Membrane</location>
        <topology evidence="2">Single-pass membrane protein</topology>
    </subcellularLocation>
</comment>
<evidence type="ECO:0000256" key="4">
    <source>
        <dbReference type="ARBA" id="ARBA00012483"/>
    </source>
</evidence>
<evidence type="ECO:0000256" key="10">
    <source>
        <dbReference type="ARBA" id="ARBA00022833"/>
    </source>
</evidence>
<evidence type="ECO:0000259" key="16">
    <source>
        <dbReference type="PROSITE" id="PS50089"/>
    </source>
</evidence>
<keyword evidence="9" id="KW-0833">Ubl conjugation pathway</keyword>
<keyword evidence="10" id="KW-0862">Zinc</keyword>
<evidence type="ECO:0000256" key="3">
    <source>
        <dbReference type="ARBA" id="ARBA00004906"/>
    </source>
</evidence>
<feature type="transmembrane region" description="Helical" evidence="15">
    <location>
        <begin position="22"/>
        <end position="48"/>
    </location>
</feature>
<evidence type="ECO:0000256" key="8">
    <source>
        <dbReference type="ARBA" id="ARBA00022771"/>
    </source>
</evidence>
<dbReference type="SUPFAM" id="SSF57850">
    <property type="entry name" value="RING/U-box"/>
    <property type="match status" value="1"/>
</dbReference>
<evidence type="ECO:0000313" key="18">
    <source>
        <dbReference type="Proteomes" id="UP001408789"/>
    </source>
</evidence>
<evidence type="ECO:0000256" key="1">
    <source>
        <dbReference type="ARBA" id="ARBA00000900"/>
    </source>
</evidence>
<keyword evidence="8 14" id="KW-0863">Zinc-finger</keyword>
<keyword evidence="12 15" id="KW-0472">Membrane</keyword>
<evidence type="ECO:0000256" key="2">
    <source>
        <dbReference type="ARBA" id="ARBA00004167"/>
    </source>
</evidence>
<dbReference type="PANTHER" id="PTHR46913:SF1">
    <property type="entry name" value="RING-H2 FINGER PROTEIN ATL16"/>
    <property type="match status" value="1"/>
</dbReference>
<evidence type="ECO:0000256" key="6">
    <source>
        <dbReference type="ARBA" id="ARBA00022692"/>
    </source>
</evidence>
<keyword evidence="5" id="KW-0808">Transferase</keyword>
<dbReference type="GO" id="GO:0016020">
    <property type="term" value="C:membrane"/>
    <property type="evidence" value="ECO:0007669"/>
    <property type="project" value="UniProtKB-SubCell"/>
</dbReference>
<dbReference type="Pfam" id="PF13639">
    <property type="entry name" value="zf-RING_2"/>
    <property type="match status" value="1"/>
</dbReference>
<dbReference type="PROSITE" id="PS50089">
    <property type="entry name" value="ZF_RING_2"/>
    <property type="match status" value="1"/>
</dbReference>
<comment type="caution">
    <text evidence="17">The sequence shown here is derived from an EMBL/GenBank/DDBJ whole genome shotgun (WGS) entry which is preliminary data.</text>
</comment>
<comment type="catalytic activity">
    <reaction evidence="1">
        <text>S-ubiquitinyl-[E2 ubiquitin-conjugating enzyme]-L-cysteine + [acceptor protein]-L-lysine = [E2 ubiquitin-conjugating enzyme]-L-cysteine + N(6)-ubiquitinyl-[acceptor protein]-L-lysine.</text>
        <dbReference type="EC" id="2.3.2.27"/>
    </reaction>
</comment>
<sequence length="307" mass="33865">MNTAVNDPLGSSNSQTFSNNSFFTPVIISVIGISTTALAVLFYHLLLVRYCIRRHAARMVALRTFSGEEIPTGVDEKTLSTIPITTFKRPDNPESVTDQSECAVCLGDLEDGDTVRVLPDCTHLFHVKCIDEWFVGHTSCPVCRVPVVQPEVVAQVTPPDDEVSCPVCRAVGTVGTVGTVPTALAPDTNPQPYREGRRYVRHQIGSDGGGITSGPRVMLRHCRSLVLPGEKNGRLTGMELKRSLSMGQSAFVIVDVNFDYGDKDCMCYSSFRDQSIRQFRRVSMKVKESISRMCLGQDQRSEILLPY</sequence>
<evidence type="ECO:0000313" key="17">
    <source>
        <dbReference type="EMBL" id="KAK9058817.1"/>
    </source>
</evidence>
<evidence type="ECO:0000256" key="7">
    <source>
        <dbReference type="ARBA" id="ARBA00022723"/>
    </source>
</evidence>
<proteinExistence type="inferred from homology"/>
<protein>
    <recommendedName>
        <fullName evidence="4">RING-type E3 ubiquitin transferase</fullName>
        <ecNumber evidence="4">2.3.2.27</ecNumber>
    </recommendedName>
</protein>
<dbReference type="PANTHER" id="PTHR46913">
    <property type="entry name" value="RING-H2 FINGER PROTEIN ATL16"/>
    <property type="match status" value="1"/>
</dbReference>
<dbReference type="SMART" id="SM00184">
    <property type="entry name" value="RING"/>
    <property type="match status" value="1"/>
</dbReference>
<dbReference type="AlphaFoldDB" id="A0AAP0CRA8"/>
<dbReference type="EMBL" id="JBCNJP010000023">
    <property type="protein sequence ID" value="KAK9058817.1"/>
    <property type="molecule type" value="Genomic_DNA"/>
</dbReference>
<keyword evidence="7" id="KW-0479">Metal-binding</keyword>
<dbReference type="EC" id="2.3.2.27" evidence="4"/>
<dbReference type="InterPro" id="IPR044600">
    <property type="entry name" value="ATL1/ATL16-like"/>
</dbReference>
<evidence type="ECO:0000256" key="11">
    <source>
        <dbReference type="ARBA" id="ARBA00022989"/>
    </source>
</evidence>
<dbReference type="InterPro" id="IPR013083">
    <property type="entry name" value="Znf_RING/FYVE/PHD"/>
</dbReference>
<evidence type="ECO:0000256" key="13">
    <source>
        <dbReference type="ARBA" id="ARBA00024209"/>
    </source>
</evidence>
<comment type="pathway">
    <text evidence="3">Protein modification; protein ubiquitination.</text>
</comment>
<dbReference type="GO" id="GO:0061630">
    <property type="term" value="F:ubiquitin protein ligase activity"/>
    <property type="evidence" value="ECO:0007669"/>
    <property type="project" value="UniProtKB-EC"/>
</dbReference>
<evidence type="ECO:0000256" key="12">
    <source>
        <dbReference type="ARBA" id="ARBA00023136"/>
    </source>
</evidence>
<keyword evidence="6 15" id="KW-0812">Transmembrane</keyword>
<evidence type="ECO:0000256" key="5">
    <source>
        <dbReference type="ARBA" id="ARBA00022679"/>
    </source>
</evidence>
<gene>
    <name evidence="17" type="ORF">SSX86_023660</name>
</gene>
<name>A0AAP0CRA8_9ASTR</name>
<evidence type="ECO:0000256" key="14">
    <source>
        <dbReference type="PROSITE-ProRule" id="PRU00175"/>
    </source>
</evidence>
<evidence type="ECO:0000256" key="9">
    <source>
        <dbReference type="ARBA" id="ARBA00022786"/>
    </source>
</evidence>